<dbReference type="PANTHER" id="PTHR10146:SF14">
    <property type="entry name" value="PYRIDOXAL PHOSPHATE HOMEOSTASIS PROTEIN"/>
    <property type="match status" value="1"/>
</dbReference>
<dbReference type="EMBL" id="PGTN01000017">
    <property type="protein sequence ID" value="PJF48345.1"/>
    <property type="molecule type" value="Genomic_DNA"/>
</dbReference>
<dbReference type="InterPro" id="IPR011078">
    <property type="entry name" value="PyrdxlP_homeostasis"/>
</dbReference>
<dbReference type="HAMAP" id="MF_02087">
    <property type="entry name" value="PLP_homeostasis"/>
    <property type="match status" value="1"/>
</dbReference>
<dbReference type="GO" id="GO:0030170">
    <property type="term" value="F:pyridoxal phosphate binding"/>
    <property type="evidence" value="ECO:0007669"/>
    <property type="project" value="UniProtKB-UniRule"/>
</dbReference>
<sequence>MADVQRALAQVRERIAEACLRAGRAPDSVTLVAVSKTFPAEAIAEAAAAGQRDFGENRVEEALPKIEEVKARLAAWGLGTDLRWHVVGHLQSRKARDAAGRFHLIHSVDSLKLAGKLNARCAAQGVVQPILLECNVSGEDTKNGFQLHGWERNRALLDAFADQVAQIAGLLNLRVCGLMTMAPIVEQPDEARPVFASLRALRDALSERMSALSLDHLSMGMTDDFEAAIAEGATMVRIGRAIFGARG</sequence>
<dbReference type="NCBIfam" id="TIGR00044">
    <property type="entry name" value="YggS family pyridoxal phosphate-dependent enzyme"/>
    <property type="match status" value="1"/>
</dbReference>
<feature type="domain" description="Alanine racemase N-terminal" evidence="5">
    <location>
        <begin position="25"/>
        <end position="246"/>
    </location>
</feature>
<dbReference type="CDD" id="cd00635">
    <property type="entry name" value="PLPDE_III_YBL036c_like"/>
    <property type="match status" value="1"/>
</dbReference>
<dbReference type="Gene3D" id="3.20.20.10">
    <property type="entry name" value="Alanine racemase"/>
    <property type="match status" value="1"/>
</dbReference>
<comment type="cofactor">
    <cofactor evidence="3">
        <name>pyridoxal 5'-phosphate</name>
        <dbReference type="ChEBI" id="CHEBI:597326"/>
    </cofactor>
</comment>
<comment type="caution">
    <text evidence="6">The sequence shown here is derived from an EMBL/GenBank/DDBJ whole genome shotgun (WGS) entry which is preliminary data.</text>
</comment>
<dbReference type="PANTHER" id="PTHR10146">
    <property type="entry name" value="PROLINE SYNTHETASE CO-TRANSCRIBED BACTERIAL HOMOLOG PROTEIN"/>
    <property type="match status" value="1"/>
</dbReference>
<feature type="modified residue" description="N6-(pyridoxal phosphate)lysine" evidence="2 3">
    <location>
        <position position="36"/>
    </location>
</feature>
<accession>A0A2M8QEV7</accession>
<keyword evidence="1 2" id="KW-0663">Pyridoxal phosphate</keyword>
<comment type="function">
    <text evidence="2">Pyridoxal 5'-phosphate (PLP)-binding protein, which is involved in PLP homeostasis.</text>
</comment>
<evidence type="ECO:0000313" key="7">
    <source>
        <dbReference type="Proteomes" id="UP000230790"/>
    </source>
</evidence>
<dbReference type="InterPro" id="IPR029066">
    <property type="entry name" value="PLP-binding_barrel"/>
</dbReference>
<evidence type="ECO:0000256" key="2">
    <source>
        <dbReference type="HAMAP-Rule" id="MF_02087"/>
    </source>
</evidence>
<organism evidence="6 7">
    <name type="scientific">Candidatus Thermofonsia Clade 3 bacterium</name>
    <dbReference type="NCBI Taxonomy" id="2364212"/>
    <lineage>
        <taxon>Bacteria</taxon>
        <taxon>Bacillati</taxon>
        <taxon>Chloroflexota</taxon>
        <taxon>Candidatus Thermofontia</taxon>
        <taxon>Candidatus Thermofonsia Clade 3</taxon>
    </lineage>
</organism>
<evidence type="ECO:0000256" key="1">
    <source>
        <dbReference type="ARBA" id="ARBA00022898"/>
    </source>
</evidence>
<dbReference type="PIRSF" id="PIRSF004848">
    <property type="entry name" value="YBL036c_PLPDEIII"/>
    <property type="match status" value="1"/>
</dbReference>
<protein>
    <recommendedName>
        <fullName evidence="2">Pyridoxal phosphate homeostasis protein</fullName>
        <shortName evidence="2">PLP homeostasis protein</shortName>
    </recommendedName>
</protein>
<dbReference type="Proteomes" id="UP000230790">
    <property type="component" value="Unassembled WGS sequence"/>
</dbReference>
<dbReference type="AlphaFoldDB" id="A0A2M8QEV7"/>
<proteinExistence type="inferred from homology"/>
<dbReference type="Pfam" id="PF01168">
    <property type="entry name" value="Ala_racemase_N"/>
    <property type="match status" value="1"/>
</dbReference>
<evidence type="ECO:0000256" key="3">
    <source>
        <dbReference type="PIRSR" id="PIRSR004848-1"/>
    </source>
</evidence>
<gene>
    <name evidence="6" type="ORF">CUN48_04050</name>
</gene>
<evidence type="ECO:0000313" key="6">
    <source>
        <dbReference type="EMBL" id="PJF48345.1"/>
    </source>
</evidence>
<evidence type="ECO:0000259" key="5">
    <source>
        <dbReference type="Pfam" id="PF01168"/>
    </source>
</evidence>
<reference evidence="6 7" key="1">
    <citation type="submission" date="2017-11" db="EMBL/GenBank/DDBJ databases">
        <title>Evolution of Phototrophy in the Chloroflexi Phylum Driven by Horizontal Gene Transfer.</title>
        <authorList>
            <person name="Ward L.M."/>
            <person name="Hemp J."/>
            <person name="Shih P.M."/>
            <person name="Mcglynn S.E."/>
            <person name="Fischer W."/>
        </authorList>
    </citation>
    <scope>NUCLEOTIDE SEQUENCE [LARGE SCALE GENOMIC DNA]</scope>
    <source>
        <strain evidence="6">JP3_7</strain>
    </source>
</reference>
<evidence type="ECO:0000256" key="4">
    <source>
        <dbReference type="RuleBase" id="RU004514"/>
    </source>
</evidence>
<dbReference type="SUPFAM" id="SSF51419">
    <property type="entry name" value="PLP-binding barrel"/>
    <property type="match status" value="1"/>
</dbReference>
<dbReference type="FunFam" id="3.20.20.10:FF:000018">
    <property type="entry name" value="Pyridoxal phosphate homeostasis protein"/>
    <property type="match status" value="1"/>
</dbReference>
<dbReference type="InterPro" id="IPR001608">
    <property type="entry name" value="Ala_racemase_N"/>
</dbReference>
<comment type="similarity">
    <text evidence="2 4">Belongs to the pyridoxal phosphate-binding protein YggS/PROSC family.</text>
</comment>
<name>A0A2M8QEV7_9CHLR</name>